<dbReference type="Gene3D" id="3.40.630.30">
    <property type="match status" value="1"/>
</dbReference>
<accession>A0AA51YHS9</accession>
<dbReference type="GeneID" id="84230367"/>
<keyword evidence="1 4" id="KW-0808">Transferase</keyword>
<evidence type="ECO:0000313" key="4">
    <source>
        <dbReference type="EMBL" id="WMW23476.1"/>
    </source>
</evidence>
<evidence type="ECO:0000313" key="5">
    <source>
        <dbReference type="Proteomes" id="UP001183006"/>
    </source>
</evidence>
<reference evidence="4" key="1">
    <citation type="submission" date="2023-08" db="EMBL/GenBank/DDBJ databases">
        <title>Methanolobus mangrovi sp. nov. and Methanolobus sediminis sp. nov, two novel methylotrophic methanogens isolated from mangrove sediments in China.</title>
        <authorList>
            <person name="Zhou J."/>
        </authorList>
    </citation>
    <scope>NUCLEOTIDE SEQUENCE</scope>
    <source>
        <strain evidence="4">FTZ2</strain>
    </source>
</reference>
<dbReference type="AlphaFoldDB" id="A0AA51YHS9"/>
<dbReference type="Proteomes" id="UP001183006">
    <property type="component" value="Chromosome"/>
</dbReference>
<dbReference type="GO" id="GO:0016747">
    <property type="term" value="F:acyltransferase activity, transferring groups other than amino-acyl groups"/>
    <property type="evidence" value="ECO:0007669"/>
    <property type="project" value="InterPro"/>
</dbReference>
<dbReference type="RefSeq" id="WP_309309592.1">
    <property type="nucleotide sequence ID" value="NZ_CP133594.1"/>
</dbReference>
<dbReference type="PANTHER" id="PTHR43420:SF12">
    <property type="entry name" value="N-ACETYLTRANSFERASE DOMAIN-CONTAINING PROTEIN"/>
    <property type="match status" value="1"/>
</dbReference>
<dbReference type="EMBL" id="CP133594">
    <property type="protein sequence ID" value="WMW23476.1"/>
    <property type="molecule type" value="Genomic_DNA"/>
</dbReference>
<gene>
    <name evidence="4" type="ORF">RE476_09460</name>
</gene>
<dbReference type="Pfam" id="PF00583">
    <property type="entry name" value="Acetyltransf_1"/>
    <property type="match status" value="1"/>
</dbReference>
<dbReference type="InterPro" id="IPR000182">
    <property type="entry name" value="GNAT_dom"/>
</dbReference>
<evidence type="ECO:0000256" key="1">
    <source>
        <dbReference type="ARBA" id="ARBA00022679"/>
    </source>
</evidence>
<dbReference type="InterPro" id="IPR016181">
    <property type="entry name" value="Acyl_CoA_acyltransferase"/>
</dbReference>
<sequence length="147" mass="17286">MAECRDVFLDRMKVFPEGFLVMEIDREIAGYISSEMWEYSENIDTDRFCLNHTIREVHIRGGSELYISSIGILKKYRGKGYGKMLFSELVEQIRSKYKITSIILIVSVNWDAARKIYENNGFLEIQRINGFFEDDENSDAIVMRKYL</sequence>
<dbReference type="CDD" id="cd04301">
    <property type="entry name" value="NAT_SF"/>
    <property type="match status" value="1"/>
</dbReference>
<protein>
    <submittedName>
        <fullName evidence="4">N-acetyltransferase</fullName>
        <ecNumber evidence="4">2.3.1.-</ecNumber>
    </submittedName>
</protein>
<name>A0AA51YHS9_9EURY</name>
<dbReference type="EC" id="2.3.1.-" evidence="4"/>
<evidence type="ECO:0000259" key="3">
    <source>
        <dbReference type="PROSITE" id="PS51186"/>
    </source>
</evidence>
<dbReference type="KEGG" id="mmav:RE476_09460"/>
<organism evidence="4 5">
    <name type="scientific">Methanolobus mangrovi</name>
    <dbReference type="NCBI Taxonomy" id="3072977"/>
    <lineage>
        <taxon>Archaea</taxon>
        <taxon>Methanobacteriati</taxon>
        <taxon>Methanobacteriota</taxon>
        <taxon>Stenosarchaea group</taxon>
        <taxon>Methanomicrobia</taxon>
        <taxon>Methanosarcinales</taxon>
        <taxon>Methanosarcinaceae</taxon>
        <taxon>Methanolobus</taxon>
    </lineage>
</organism>
<keyword evidence="5" id="KW-1185">Reference proteome</keyword>
<feature type="domain" description="N-acetyltransferase" evidence="3">
    <location>
        <begin position="1"/>
        <end position="147"/>
    </location>
</feature>
<dbReference type="InterPro" id="IPR050680">
    <property type="entry name" value="YpeA/RimI_acetyltransf"/>
</dbReference>
<keyword evidence="2 4" id="KW-0012">Acyltransferase</keyword>
<proteinExistence type="predicted"/>
<dbReference type="PANTHER" id="PTHR43420">
    <property type="entry name" value="ACETYLTRANSFERASE"/>
    <property type="match status" value="1"/>
</dbReference>
<dbReference type="PROSITE" id="PS51186">
    <property type="entry name" value="GNAT"/>
    <property type="match status" value="1"/>
</dbReference>
<dbReference type="SUPFAM" id="SSF55729">
    <property type="entry name" value="Acyl-CoA N-acyltransferases (Nat)"/>
    <property type="match status" value="1"/>
</dbReference>
<evidence type="ECO:0000256" key="2">
    <source>
        <dbReference type="ARBA" id="ARBA00023315"/>
    </source>
</evidence>